<keyword evidence="1" id="KW-1133">Transmembrane helix</keyword>
<protein>
    <submittedName>
        <fullName evidence="3">Uncharacterized protein LOC117574631</fullName>
    </submittedName>
</protein>
<proteinExistence type="predicted"/>
<dbReference type="GeneID" id="117574631"/>
<organism evidence="2 3">
    <name type="scientific">Drosophila albomicans</name>
    <name type="common">Fruit fly</name>
    <dbReference type="NCBI Taxonomy" id="7291"/>
    <lineage>
        <taxon>Eukaryota</taxon>
        <taxon>Metazoa</taxon>
        <taxon>Ecdysozoa</taxon>
        <taxon>Arthropoda</taxon>
        <taxon>Hexapoda</taxon>
        <taxon>Insecta</taxon>
        <taxon>Pterygota</taxon>
        <taxon>Neoptera</taxon>
        <taxon>Endopterygota</taxon>
        <taxon>Diptera</taxon>
        <taxon>Brachycera</taxon>
        <taxon>Muscomorpha</taxon>
        <taxon>Ephydroidea</taxon>
        <taxon>Drosophilidae</taxon>
        <taxon>Drosophila</taxon>
    </lineage>
</organism>
<feature type="transmembrane region" description="Helical" evidence="1">
    <location>
        <begin position="38"/>
        <end position="63"/>
    </location>
</feature>
<keyword evidence="2" id="KW-1185">Reference proteome</keyword>
<dbReference type="Proteomes" id="UP000515160">
    <property type="component" value="Chromosome 2R"/>
</dbReference>
<reference evidence="3" key="1">
    <citation type="submission" date="2025-08" db="UniProtKB">
        <authorList>
            <consortium name="RefSeq"/>
        </authorList>
    </citation>
    <scope>IDENTIFICATION</scope>
    <source>
        <strain evidence="3">15112-1751.03</strain>
        <tissue evidence="3">Whole Adult</tissue>
    </source>
</reference>
<keyword evidence="1" id="KW-0472">Membrane</keyword>
<sequence length="107" mass="12112">MSKFYVNSLENCELGNIPPTDFSGQPLHRHQLCVSKAALLRGIVILVLFNLCLVAFVYLLHFYVNTLPEDQRNNVNTVFCSVGALLLCITLIKLGDFSKNNPNFYYI</sequence>
<evidence type="ECO:0000313" key="3">
    <source>
        <dbReference type="RefSeq" id="XP_034114418.1"/>
    </source>
</evidence>
<dbReference type="OrthoDB" id="7845793at2759"/>
<evidence type="ECO:0000313" key="2">
    <source>
        <dbReference type="Proteomes" id="UP000515160"/>
    </source>
</evidence>
<dbReference type="AlphaFoldDB" id="A0A6P8XN29"/>
<gene>
    <name evidence="3" type="primary">LOC117574631</name>
</gene>
<dbReference type="RefSeq" id="XP_034114418.1">
    <property type="nucleotide sequence ID" value="XM_034258527.2"/>
</dbReference>
<feature type="transmembrane region" description="Helical" evidence="1">
    <location>
        <begin position="75"/>
        <end position="94"/>
    </location>
</feature>
<name>A0A6P8XN29_DROAB</name>
<accession>A0A6P8XN29</accession>
<evidence type="ECO:0000256" key="1">
    <source>
        <dbReference type="SAM" id="Phobius"/>
    </source>
</evidence>
<keyword evidence="1" id="KW-0812">Transmembrane</keyword>